<accession>A0ABY6Z075</accession>
<dbReference type="InterPro" id="IPR018211">
    <property type="entry name" value="ADH_Fe_CS"/>
</dbReference>
<protein>
    <submittedName>
        <fullName evidence="5">Iron-containing alcohol dehydrogenase family protein</fullName>
    </submittedName>
</protein>
<dbReference type="PANTHER" id="PTHR43616">
    <property type="entry name" value="GLYCEROL DEHYDROGENASE"/>
    <property type="match status" value="1"/>
</dbReference>
<dbReference type="RefSeq" id="WP_268043048.1">
    <property type="nucleotide sequence ID" value="NZ_CP104064.1"/>
</dbReference>
<dbReference type="Pfam" id="PF00465">
    <property type="entry name" value="Fe-ADH"/>
    <property type="match status" value="1"/>
</dbReference>
<evidence type="ECO:0000313" key="6">
    <source>
        <dbReference type="Proteomes" id="UP001164803"/>
    </source>
</evidence>
<evidence type="ECO:0000256" key="3">
    <source>
        <dbReference type="ARBA" id="ARBA00023002"/>
    </source>
</evidence>
<dbReference type="Proteomes" id="UP001164803">
    <property type="component" value="Chromosome"/>
</dbReference>
<dbReference type="PIRSF" id="PIRSF000112">
    <property type="entry name" value="Glycerol_dehydrogenase"/>
    <property type="match status" value="1"/>
</dbReference>
<dbReference type="InterPro" id="IPR001670">
    <property type="entry name" value="ADH_Fe/GldA"/>
</dbReference>
<feature type="domain" description="Alcohol dehydrogenase iron-type/glycerol dehydrogenase GldA" evidence="4">
    <location>
        <begin position="10"/>
        <end position="136"/>
    </location>
</feature>
<keyword evidence="2" id="KW-0479">Metal-binding</keyword>
<proteinExistence type="inferred from homology"/>
<evidence type="ECO:0000256" key="2">
    <source>
        <dbReference type="ARBA" id="ARBA00022723"/>
    </source>
</evidence>
<dbReference type="PROSITE" id="PS00913">
    <property type="entry name" value="ADH_IRON_1"/>
    <property type="match status" value="1"/>
</dbReference>
<dbReference type="Gene3D" id="3.40.50.1970">
    <property type="match status" value="1"/>
</dbReference>
<comment type="similarity">
    <text evidence="1">Belongs to the iron-containing alcohol dehydrogenase family.</text>
</comment>
<gene>
    <name evidence="5" type="ORF">NZD86_16015</name>
</gene>
<evidence type="ECO:0000256" key="1">
    <source>
        <dbReference type="ARBA" id="ARBA00007358"/>
    </source>
</evidence>
<dbReference type="PANTHER" id="PTHR43616:SF3">
    <property type="entry name" value="HYDROXYCARBOXYLATE DEHYDROGENASE A"/>
    <property type="match status" value="1"/>
</dbReference>
<dbReference type="CDD" id="cd08172">
    <property type="entry name" value="GlyDH-like"/>
    <property type="match status" value="1"/>
</dbReference>
<dbReference type="InterPro" id="IPR016205">
    <property type="entry name" value="Glycerol_DH"/>
</dbReference>
<keyword evidence="3" id="KW-0560">Oxidoreductase</keyword>
<keyword evidence="6" id="KW-1185">Reference proteome</keyword>
<reference evidence="5" key="1">
    <citation type="submission" date="2022-08" db="EMBL/GenBank/DDBJ databases">
        <title>Alicyclobacillus dauci DSM2870, complete genome.</title>
        <authorList>
            <person name="Wang Q."/>
            <person name="Cai R."/>
            <person name="Wang Z."/>
        </authorList>
    </citation>
    <scope>NUCLEOTIDE SEQUENCE</scope>
    <source>
        <strain evidence="5">DSM 28700</strain>
    </source>
</reference>
<dbReference type="EMBL" id="CP104064">
    <property type="protein sequence ID" value="WAH35766.1"/>
    <property type="molecule type" value="Genomic_DNA"/>
</dbReference>
<sequence>MSVDIVQGTPNLYLHQPGLLNKAGEHIGRFGKDVLIVTGEESWNAVEPQFTNSLTDNGIAFCIERYRGQCSYEEVGRLCATVKTPTELVIGVGGGKVLDTAKAVAAKVDLPFIAVPTLASTCSPVTPVSVIYTTDGVFLESQVWPKNSLVTLVDTQVVAKSPLNYFLSGVGDTLAKWYESSASSTRNNYHNVPTIAALQMARLCKTTLFQNTEQAIMDLGEWRPSPALQEVVDTIFLVAGMVGGLGGEACRAAAGHAIHNGLTILPQTKGILHGEKVAYGVAVQLVLERKDDELAELLSFYKKCHLPGKLSDMGIDLSQIQETLFTQAIANSLSDASMNFMPMSITESMLRNAIIELELRG</sequence>
<evidence type="ECO:0000259" key="4">
    <source>
        <dbReference type="Pfam" id="PF00465"/>
    </source>
</evidence>
<organism evidence="5 6">
    <name type="scientific">Alicyclobacillus dauci</name>
    <dbReference type="NCBI Taxonomy" id="1475485"/>
    <lineage>
        <taxon>Bacteria</taxon>
        <taxon>Bacillati</taxon>
        <taxon>Bacillota</taxon>
        <taxon>Bacilli</taxon>
        <taxon>Bacillales</taxon>
        <taxon>Alicyclobacillaceae</taxon>
        <taxon>Alicyclobacillus</taxon>
    </lineage>
</organism>
<dbReference type="Gene3D" id="1.20.1090.10">
    <property type="entry name" value="Dehydroquinate synthase-like - alpha domain"/>
    <property type="match status" value="1"/>
</dbReference>
<evidence type="ECO:0000313" key="5">
    <source>
        <dbReference type="EMBL" id="WAH35766.1"/>
    </source>
</evidence>
<dbReference type="SUPFAM" id="SSF56796">
    <property type="entry name" value="Dehydroquinate synthase-like"/>
    <property type="match status" value="1"/>
</dbReference>
<name>A0ABY6Z075_9BACL</name>